<feature type="region of interest" description="Disordered" evidence="1">
    <location>
        <begin position="13"/>
        <end position="46"/>
    </location>
</feature>
<dbReference type="EMBL" id="OZ035832">
    <property type="protein sequence ID" value="CAL1571890.1"/>
    <property type="molecule type" value="Genomic_DNA"/>
</dbReference>
<organism evidence="2 3">
    <name type="scientific">Knipowitschia caucasica</name>
    <name type="common">Caucasian dwarf goby</name>
    <name type="synonym">Pomatoschistus caucasicus</name>
    <dbReference type="NCBI Taxonomy" id="637954"/>
    <lineage>
        <taxon>Eukaryota</taxon>
        <taxon>Metazoa</taxon>
        <taxon>Chordata</taxon>
        <taxon>Craniata</taxon>
        <taxon>Vertebrata</taxon>
        <taxon>Euteleostomi</taxon>
        <taxon>Actinopterygii</taxon>
        <taxon>Neopterygii</taxon>
        <taxon>Teleostei</taxon>
        <taxon>Neoteleostei</taxon>
        <taxon>Acanthomorphata</taxon>
        <taxon>Gobiaria</taxon>
        <taxon>Gobiiformes</taxon>
        <taxon>Gobioidei</taxon>
        <taxon>Gobiidae</taxon>
        <taxon>Gobiinae</taxon>
        <taxon>Knipowitschia</taxon>
    </lineage>
</organism>
<proteinExistence type="predicted"/>
<name>A0AAV2J7U8_KNICA</name>
<gene>
    <name evidence="2" type="ORF">KC01_LOCUS3955</name>
</gene>
<dbReference type="AlphaFoldDB" id="A0AAV2J7U8"/>
<reference evidence="2 3" key="1">
    <citation type="submission" date="2024-04" db="EMBL/GenBank/DDBJ databases">
        <authorList>
            <person name="Waldvogel A.-M."/>
            <person name="Schoenle A."/>
        </authorList>
    </citation>
    <scope>NUCLEOTIDE SEQUENCE [LARGE SCALE GENOMIC DNA]</scope>
</reference>
<evidence type="ECO:0000313" key="3">
    <source>
        <dbReference type="Proteomes" id="UP001497482"/>
    </source>
</evidence>
<evidence type="ECO:0000256" key="1">
    <source>
        <dbReference type="SAM" id="MobiDB-lite"/>
    </source>
</evidence>
<keyword evidence="3" id="KW-1185">Reference proteome</keyword>
<sequence>MACEQSRVLPHFPIMAARNPPRPGSEAGFARSFSPGGSPHAQSTRKNIPIHSSAYLSTGCSFKVMASRGYLTGDTRASRLQRGHTHSLCMARQRGGFGETQAPLVPFCKER</sequence>
<accession>A0AAV2J7U8</accession>
<dbReference type="Proteomes" id="UP001497482">
    <property type="component" value="Chromosome 10"/>
</dbReference>
<protein>
    <submittedName>
        <fullName evidence="2">Uncharacterized protein</fullName>
    </submittedName>
</protein>
<evidence type="ECO:0000313" key="2">
    <source>
        <dbReference type="EMBL" id="CAL1571890.1"/>
    </source>
</evidence>